<reference evidence="2 3" key="1">
    <citation type="journal article" date="2018" name="Evol. Lett.">
        <title>Horizontal gene cluster transfer increased hallucinogenic mushroom diversity.</title>
        <authorList>
            <person name="Reynolds H.T."/>
            <person name="Vijayakumar V."/>
            <person name="Gluck-Thaler E."/>
            <person name="Korotkin H.B."/>
            <person name="Matheny P.B."/>
            <person name="Slot J.C."/>
        </authorList>
    </citation>
    <scope>NUCLEOTIDE SEQUENCE [LARGE SCALE GENOMIC DNA]</scope>
    <source>
        <strain evidence="2 3">2629</strain>
    </source>
</reference>
<feature type="non-terminal residue" evidence="2">
    <location>
        <position position="669"/>
    </location>
</feature>
<dbReference type="InterPro" id="IPR009836">
    <property type="entry name" value="GRDP-like"/>
</dbReference>
<dbReference type="PANTHER" id="PTHR34365:SF7">
    <property type="entry name" value="GLYCINE-RICH DOMAIN-CONTAINING PROTEIN 1"/>
    <property type="match status" value="1"/>
</dbReference>
<dbReference type="EMBL" id="NHTK01001142">
    <property type="protein sequence ID" value="PPR02797.1"/>
    <property type="molecule type" value="Genomic_DNA"/>
</dbReference>
<dbReference type="OrthoDB" id="2905900at2759"/>
<dbReference type="Pfam" id="PF07173">
    <property type="entry name" value="GRDP-like"/>
    <property type="match status" value="1"/>
</dbReference>
<protein>
    <submittedName>
        <fullName evidence="2">Uncharacterized protein</fullName>
    </submittedName>
</protein>
<evidence type="ECO:0000313" key="3">
    <source>
        <dbReference type="Proteomes" id="UP000284842"/>
    </source>
</evidence>
<accession>A0A409YIF7</accession>
<sequence>MSVDPLSVYFQLGVKSDDSKEKMPDTMSHVVSTPSGSSESTTESPRNFVIGKNTFSQPLVDIPPVEGHLALLHAFSDLKEAAVKLAFFDAFRGWNDDTKWWHFVGVAVERFDVWCERLNEGDLHTSWDVFLPPVDVLMVWHSYLLNPLWYAEDAQRVPRCKILAQLGGHLVSALESGRLPNLLQNEASAERKSFWRTRTLLDFDYEACLASFRKKSIKNVCCGQVDEIVFCNKEGTGYLQKGFFHYCSAKSSHITIVLSVGNRYDATMNRGFNATRKLALDLTKSTSNPEGYLAGSYLATSESSCASTRREGIRIKSLLLSHIEANPKVHAIDGTDRYLWEVSRCYDRGDLKKIMGDSALAQRILTAYTDDKVYSVGLVHAVIRQGKFVEKMKELKWSTPDFLNKSDVRILHHAVARYHAFLDLMATHPETMLVPTLDIDLVWHTHQLMHSRYWNDCVKYVGRFIDHDDKVEGPDLSNAFDKTGFLWRNRFKVPYTFCGCPTPTPKIGQRLSTLIPRTDNRLSSQTYSYSITPPVQQPEATLATHPSDHNAVRRYEPLNHGYSINLNTPYYKLGRKKAKELRNTKEKIHESAAHHQESVGRNHPYNMAFLMPAPLFLDWWGMDGGAQCAGGYSDPYVPPPVNSNSMSDTTVGVSNHVSCGGGGGGGGDG</sequence>
<organism evidence="2 3">
    <name type="scientific">Panaeolus cyanescens</name>
    <dbReference type="NCBI Taxonomy" id="181874"/>
    <lineage>
        <taxon>Eukaryota</taxon>
        <taxon>Fungi</taxon>
        <taxon>Dikarya</taxon>
        <taxon>Basidiomycota</taxon>
        <taxon>Agaricomycotina</taxon>
        <taxon>Agaricomycetes</taxon>
        <taxon>Agaricomycetidae</taxon>
        <taxon>Agaricales</taxon>
        <taxon>Agaricineae</taxon>
        <taxon>Galeropsidaceae</taxon>
        <taxon>Panaeolus</taxon>
    </lineage>
</organism>
<evidence type="ECO:0000256" key="1">
    <source>
        <dbReference type="SAM" id="MobiDB-lite"/>
    </source>
</evidence>
<gene>
    <name evidence="2" type="ORF">CVT24_002220</name>
</gene>
<dbReference type="STRING" id="181874.A0A409YIF7"/>
<feature type="region of interest" description="Disordered" evidence="1">
    <location>
        <begin position="18"/>
        <end position="44"/>
    </location>
</feature>
<evidence type="ECO:0000313" key="2">
    <source>
        <dbReference type="EMBL" id="PPR02797.1"/>
    </source>
</evidence>
<keyword evidence="3" id="KW-1185">Reference proteome</keyword>
<name>A0A409YIF7_9AGAR</name>
<comment type="caution">
    <text evidence="2">The sequence shown here is derived from an EMBL/GenBank/DDBJ whole genome shotgun (WGS) entry which is preliminary data.</text>
</comment>
<dbReference type="Proteomes" id="UP000284842">
    <property type="component" value="Unassembled WGS sequence"/>
</dbReference>
<dbReference type="AlphaFoldDB" id="A0A409YIF7"/>
<dbReference type="InParanoid" id="A0A409YIF7"/>
<proteinExistence type="predicted"/>
<dbReference type="PANTHER" id="PTHR34365">
    <property type="entry name" value="ENOLASE (DUF1399)"/>
    <property type="match status" value="1"/>
</dbReference>
<feature type="compositionally biased region" description="Low complexity" evidence="1">
    <location>
        <begin position="32"/>
        <end position="44"/>
    </location>
</feature>